<dbReference type="VEuPathDB" id="FungiDB:LEMA_P061170.1"/>
<dbReference type="OrthoDB" id="3790861at2759"/>
<reference evidence="3" key="1">
    <citation type="journal article" date="2011" name="Nat. Commun.">
        <title>Effector diversification within compartments of the Leptosphaeria maculans genome affected by Repeat-Induced Point mutations.</title>
        <authorList>
            <person name="Rouxel T."/>
            <person name="Grandaubert J."/>
            <person name="Hane J.K."/>
            <person name="Hoede C."/>
            <person name="van de Wouw A.P."/>
            <person name="Couloux A."/>
            <person name="Dominguez V."/>
            <person name="Anthouard V."/>
            <person name="Bally P."/>
            <person name="Bourras S."/>
            <person name="Cozijnsen A.J."/>
            <person name="Ciuffetti L.M."/>
            <person name="Degrave A."/>
            <person name="Dilmaghani A."/>
            <person name="Duret L."/>
            <person name="Fudal I."/>
            <person name="Goodwin S.B."/>
            <person name="Gout L."/>
            <person name="Glaser N."/>
            <person name="Linglin J."/>
            <person name="Kema G.H.J."/>
            <person name="Lapalu N."/>
            <person name="Lawrence C.B."/>
            <person name="May K."/>
            <person name="Meyer M."/>
            <person name="Ollivier B."/>
            <person name="Poulain J."/>
            <person name="Schoch C.L."/>
            <person name="Simon A."/>
            <person name="Spatafora J.W."/>
            <person name="Stachowiak A."/>
            <person name="Turgeon B.G."/>
            <person name="Tyler B.M."/>
            <person name="Vincent D."/>
            <person name="Weissenbach J."/>
            <person name="Amselem J."/>
            <person name="Quesneville H."/>
            <person name="Oliver R.P."/>
            <person name="Wincker P."/>
            <person name="Balesdent M.-H."/>
            <person name="Howlett B.J."/>
        </authorList>
    </citation>
    <scope>NUCLEOTIDE SEQUENCE [LARGE SCALE GENOMIC DNA]</scope>
    <source>
        <strain evidence="3">JN3 / isolate v23.1.3 / race Av1-4-5-6-7-8</strain>
    </source>
</reference>
<evidence type="ECO:0000256" key="1">
    <source>
        <dbReference type="SAM" id="MobiDB-lite"/>
    </source>
</evidence>
<keyword evidence="3" id="KW-1185">Reference proteome</keyword>
<feature type="compositionally biased region" description="Polar residues" evidence="1">
    <location>
        <begin position="125"/>
        <end position="140"/>
    </location>
</feature>
<dbReference type="HOGENOM" id="CLU_349205_0_0_1"/>
<dbReference type="OMA" id="WECDIAV"/>
<sequence>MYADNHILTAQLSPVANRNRPRPAAFLTGRQRRRLTRRSHLPQFAAEAAASESSESSEPTVVQTSINLVAPYEAMRTATPPGPAHGTLGRISPSSSDYAYPSRRPTSAGTPIADAGGKKKFGLFNLNTTRATDPSESMAITSPLPPMTPSKAKQLLGFHPEDARNSRDRLDSPSEQLRSNKSIRSKDENVDVNPAKKLSFWDNNKKGLKRFDMRPRHTKHAKDGGTLDATFEGFLMDPRIEFQSSRRNRRKKAHKSLHRMAPITEMSHDGLNAAYRNIESNTELDVISEYESPGPQAPRNAFFLQRSQTESVITSLGPFTLSEGDISPSDRDHEDVEQNDASHLGSQANPNHLKSKQPEAPPWRSPLQRYETGLLDDLEEELKLHVTKLDRSDAARTKLDAEVAEMKRRHVEFKREFEAMEQQQSVRYSKPVDASDTVSGKVKGKNNNINNGNEDEEEDDDDLNSINSSIDIDEEPVVCEARAMTFVNATGLVKPIYITKRKTDVALRSKNDEGSLLVSPTHMRNTSYDRFTKDAKPKMSRSESQLLVQDWVTRYDRNQQRPVSERIDPDVLADQRIPPAPFPKDEPGSPHPPRSSSRYHCLQNGHIFRAIDLKKVPDEVGINNLEVRPYLRTHSGIKQHVRVPVSCGRCGEDVDEKLWECKVPVCHIAVCGLCAVNMRIEREERAVASRVPGTWTNANVGSLYGSFLEKYLEVPTMPIPQNSDSICVHDTT</sequence>
<feature type="compositionally biased region" description="Basic and acidic residues" evidence="1">
    <location>
        <begin position="159"/>
        <end position="172"/>
    </location>
</feature>
<feature type="region of interest" description="Disordered" evidence="1">
    <location>
        <begin position="317"/>
        <end position="366"/>
    </location>
</feature>
<feature type="compositionally biased region" description="Polar residues" evidence="1">
    <location>
        <begin position="173"/>
        <end position="182"/>
    </location>
</feature>
<dbReference type="EMBL" id="FP929065">
    <property type="protein sequence ID" value="CBX91083.1"/>
    <property type="molecule type" value="Genomic_DNA"/>
</dbReference>
<feature type="region of interest" description="Disordered" evidence="1">
    <location>
        <begin position="559"/>
        <end position="598"/>
    </location>
</feature>
<dbReference type="STRING" id="985895.E4ZIR2"/>
<feature type="compositionally biased region" description="Polar residues" evidence="1">
    <location>
        <begin position="339"/>
        <end position="352"/>
    </location>
</feature>
<dbReference type="eggNOG" id="ENOG502RQEW">
    <property type="taxonomic scope" value="Eukaryota"/>
</dbReference>
<evidence type="ECO:0000313" key="2">
    <source>
        <dbReference type="EMBL" id="CBX91083.1"/>
    </source>
</evidence>
<feature type="region of interest" description="Disordered" evidence="1">
    <location>
        <begin position="421"/>
        <end position="467"/>
    </location>
</feature>
<organism evidence="3">
    <name type="scientific">Leptosphaeria maculans (strain JN3 / isolate v23.1.3 / race Av1-4-5-6-7-8)</name>
    <name type="common">Blackleg fungus</name>
    <name type="synonym">Phoma lingam</name>
    <dbReference type="NCBI Taxonomy" id="985895"/>
    <lineage>
        <taxon>Eukaryota</taxon>
        <taxon>Fungi</taxon>
        <taxon>Dikarya</taxon>
        <taxon>Ascomycota</taxon>
        <taxon>Pezizomycotina</taxon>
        <taxon>Dothideomycetes</taxon>
        <taxon>Pleosporomycetidae</taxon>
        <taxon>Pleosporales</taxon>
        <taxon>Pleosporineae</taxon>
        <taxon>Leptosphaeriaceae</taxon>
        <taxon>Plenodomus</taxon>
        <taxon>Plenodomus lingam/Leptosphaeria maculans species complex</taxon>
    </lineage>
</organism>
<dbReference type="Proteomes" id="UP000002668">
    <property type="component" value="Genome"/>
</dbReference>
<evidence type="ECO:0000313" key="3">
    <source>
        <dbReference type="Proteomes" id="UP000002668"/>
    </source>
</evidence>
<protein>
    <submittedName>
        <fullName evidence="2">Uncharacterized protein</fullName>
    </submittedName>
</protein>
<feature type="region of interest" description="Disordered" evidence="1">
    <location>
        <begin position="78"/>
        <end position="191"/>
    </location>
</feature>
<accession>E4ZIR2</accession>
<name>E4ZIR2_LEPMJ</name>
<feature type="compositionally biased region" description="Basic and acidic residues" evidence="1">
    <location>
        <begin position="559"/>
        <end position="569"/>
    </location>
</feature>
<feature type="compositionally biased region" description="Acidic residues" evidence="1">
    <location>
        <begin position="453"/>
        <end position="463"/>
    </location>
</feature>
<dbReference type="AlphaFoldDB" id="E4ZIR2"/>
<dbReference type="InParanoid" id="E4ZIR2"/>
<proteinExistence type="predicted"/>
<gene>
    <name evidence="2" type="ORF">LEMA_P061170.1</name>
</gene>